<reference evidence="1" key="1">
    <citation type="submission" date="2020-04" db="EMBL/GenBank/DDBJ databases">
        <authorList>
            <person name="Hogendoorn C."/>
        </authorList>
    </citation>
    <scope>NUCLEOTIDE SEQUENCE</scope>
    <source>
        <strain evidence="1">FAVT5</strain>
    </source>
</reference>
<gene>
    <name evidence="1" type="ORF">FAVT5_3105</name>
</gene>
<accession>A0ACA8ZCV7</accession>
<sequence>MSSVPANLLGAGGTELKSKSVHIDGRLGAGEGVGITSARPGTKRLGSGNWFAAAISFSATPYRREMLHRLSPRCTTWICMIVPLFSMMV</sequence>
<organism evidence="1 2">
    <name type="scientific">Kyrpidia spormannii</name>
    <dbReference type="NCBI Taxonomy" id="2055160"/>
    <lineage>
        <taxon>Bacteria</taxon>
        <taxon>Bacillati</taxon>
        <taxon>Bacillota</taxon>
        <taxon>Bacilli</taxon>
        <taxon>Bacillales</taxon>
        <taxon>Alicyclobacillaceae</taxon>
        <taxon>Kyrpidia</taxon>
    </lineage>
</organism>
<dbReference type="EMBL" id="LR792684">
    <property type="protein sequence ID" value="CAB3394885.1"/>
    <property type="molecule type" value="Genomic_DNA"/>
</dbReference>
<name>A0ACA8ZCV7_9BACL</name>
<evidence type="ECO:0000313" key="2">
    <source>
        <dbReference type="Proteomes" id="UP000501793"/>
    </source>
</evidence>
<evidence type="ECO:0000313" key="1">
    <source>
        <dbReference type="EMBL" id="CAB3394885.1"/>
    </source>
</evidence>
<proteinExistence type="predicted"/>
<keyword evidence="2" id="KW-1185">Reference proteome</keyword>
<protein>
    <submittedName>
        <fullName evidence="1">Uncharacterized protein</fullName>
    </submittedName>
</protein>
<dbReference type="Proteomes" id="UP000501793">
    <property type="component" value="Chromosome"/>
</dbReference>